<protein>
    <submittedName>
        <fullName evidence="4">Winged helix-turn-helix domain-containing protein</fullName>
    </submittedName>
</protein>
<dbReference type="Gene3D" id="3.30.420.40">
    <property type="match status" value="1"/>
</dbReference>
<evidence type="ECO:0000256" key="3">
    <source>
        <dbReference type="ARBA" id="ARBA00022629"/>
    </source>
</evidence>
<dbReference type="InterPro" id="IPR036388">
    <property type="entry name" value="WH-like_DNA-bd_sf"/>
</dbReference>
<keyword evidence="3" id="KW-0859">Xylose metabolism</keyword>
<dbReference type="InterPro" id="IPR011991">
    <property type="entry name" value="ArsR-like_HTH"/>
</dbReference>
<dbReference type="PANTHER" id="PTHR18964:SF149">
    <property type="entry name" value="BIFUNCTIONAL UDP-N-ACETYLGLUCOSAMINE 2-EPIMERASE_N-ACETYLMANNOSAMINE KINASE"/>
    <property type="match status" value="1"/>
</dbReference>
<evidence type="ECO:0000256" key="1">
    <source>
        <dbReference type="ARBA" id="ARBA00002486"/>
    </source>
</evidence>
<dbReference type="InterPro" id="IPR000600">
    <property type="entry name" value="ROK"/>
</dbReference>
<dbReference type="Pfam" id="PF13412">
    <property type="entry name" value="HTH_24"/>
    <property type="match status" value="1"/>
</dbReference>
<evidence type="ECO:0000313" key="5">
    <source>
        <dbReference type="Proteomes" id="UP000824136"/>
    </source>
</evidence>
<evidence type="ECO:0000313" key="4">
    <source>
        <dbReference type="EMBL" id="HIT58834.1"/>
    </source>
</evidence>
<comment type="similarity">
    <text evidence="2">Belongs to the ROK (NagC/XylR) family.</text>
</comment>
<comment type="function">
    <text evidence="1">Transcriptional repressor of xylose-utilizing enzymes.</text>
</comment>
<dbReference type="CDD" id="cd00090">
    <property type="entry name" value="HTH_ARSR"/>
    <property type="match status" value="1"/>
</dbReference>
<proteinExistence type="inferred from homology"/>
<reference evidence="4" key="1">
    <citation type="submission" date="2020-10" db="EMBL/GenBank/DDBJ databases">
        <authorList>
            <person name="Gilroy R."/>
        </authorList>
    </citation>
    <scope>NUCLEOTIDE SEQUENCE</scope>
    <source>
        <strain evidence="4">CHK33-4379</strain>
    </source>
</reference>
<dbReference type="GO" id="GO:0042732">
    <property type="term" value="P:D-xylose metabolic process"/>
    <property type="evidence" value="ECO:0007669"/>
    <property type="project" value="UniProtKB-KW"/>
</dbReference>
<name>A0A9D1GTN2_9FIRM</name>
<dbReference type="EMBL" id="DVLL01000015">
    <property type="protein sequence ID" value="HIT58834.1"/>
    <property type="molecule type" value="Genomic_DNA"/>
</dbReference>
<evidence type="ECO:0000256" key="2">
    <source>
        <dbReference type="ARBA" id="ARBA00006479"/>
    </source>
</evidence>
<dbReference type="SUPFAM" id="SSF46785">
    <property type="entry name" value="Winged helix' DNA-binding domain"/>
    <property type="match status" value="1"/>
</dbReference>
<comment type="caution">
    <text evidence="4">The sequence shown here is derived from an EMBL/GenBank/DDBJ whole genome shotgun (WGS) entry which is preliminary data.</text>
</comment>
<gene>
    <name evidence="4" type="ORF">IAC39_03865</name>
</gene>
<organism evidence="4 5">
    <name type="scientific">Candidatus Faeciplasma pullistercoris</name>
    <dbReference type="NCBI Taxonomy" id="2840800"/>
    <lineage>
        <taxon>Bacteria</taxon>
        <taxon>Bacillati</taxon>
        <taxon>Bacillota</taxon>
        <taxon>Clostridia</taxon>
        <taxon>Eubacteriales</taxon>
        <taxon>Oscillospiraceae</taxon>
        <taxon>Oscillospiraceae incertae sedis</taxon>
        <taxon>Candidatus Faeciplasma</taxon>
    </lineage>
</organism>
<dbReference type="SUPFAM" id="SSF53067">
    <property type="entry name" value="Actin-like ATPase domain"/>
    <property type="match status" value="1"/>
</dbReference>
<reference evidence="4" key="2">
    <citation type="journal article" date="2021" name="PeerJ">
        <title>Extensive microbial diversity within the chicken gut microbiome revealed by metagenomics and culture.</title>
        <authorList>
            <person name="Gilroy R."/>
            <person name="Ravi A."/>
            <person name="Getino M."/>
            <person name="Pursley I."/>
            <person name="Horton D.L."/>
            <person name="Alikhan N.F."/>
            <person name="Baker D."/>
            <person name="Gharbi K."/>
            <person name="Hall N."/>
            <person name="Watson M."/>
            <person name="Adriaenssens E.M."/>
            <person name="Foster-Nyarko E."/>
            <person name="Jarju S."/>
            <person name="Secka A."/>
            <person name="Antonio M."/>
            <person name="Oren A."/>
            <person name="Chaudhuri R.R."/>
            <person name="La Ragione R."/>
            <person name="Hildebrand F."/>
            <person name="Pallen M.J."/>
        </authorList>
    </citation>
    <scope>NUCLEOTIDE SEQUENCE</scope>
    <source>
        <strain evidence="4">CHK33-4379</strain>
    </source>
</reference>
<dbReference type="InterPro" id="IPR036390">
    <property type="entry name" value="WH_DNA-bd_sf"/>
</dbReference>
<keyword evidence="3" id="KW-0119">Carbohydrate metabolism</keyword>
<sequence length="204" mass="22056">MKTRAKILRAILYDGPASRAELSKKLGISASGITDAAARLCEEGILVESGYRPRDGRGRKNILLDVDPSYKFAFGVGVYGGVVCVGLTTVRGDTLGKRTADFPTDAPSEKLIGLIRQMMSDIMRDCCIDSGRIIGIGLCLDGDARKLLGDEPPAFIPGVRMIAEQADGYIEYSKAYLPVNPEELYIYGCGKVIRDLFISPSADK</sequence>
<dbReference type="AlphaFoldDB" id="A0A9D1GTN2"/>
<dbReference type="PANTHER" id="PTHR18964">
    <property type="entry name" value="ROK (REPRESSOR, ORF, KINASE) FAMILY"/>
    <property type="match status" value="1"/>
</dbReference>
<dbReference type="Gene3D" id="1.10.10.10">
    <property type="entry name" value="Winged helix-like DNA-binding domain superfamily/Winged helix DNA-binding domain"/>
    <property type="match status" value="1"/>
</dbReference>
<dbReference type="InterPro" id="IPR043129">
    <property type="entry name" value="ATPase_NBD"/>
</dbReference>
<accession>A0A9D1GTN2</accession>
<dbReference type="Proteomes" id="UP000824136">
    <property type="component" value="Unassembled WGS sequence"/>
</dbReference>